<accession>A0A2N8ZM68</accession>
<dbReference type="Gene3D" id="1.10.357.10">
    <property type="entry name" value="Tetracycline Repressor, domain 2"/>
    <property type="match status" value="1"/>
</dbReference>
<name>A0A2N8ZM68_9VIBR</name>
<dbReference type="InterPro" id="IPR009057">
    <property type="entry name" value="Homeodomain-like_sf"/>
</dbReference>
<dbReference type="KEGG" id="vta:B1358"/>
<dbReference type="Pfam" id="PF18285">
    <property type="entry name" value="LuxT_C"/>
    <property type="match status" value="1"/>
</dbReference>
<keyword evidence="2" id="KW-1185">Reference proteome</keyword>
<protein>
    <recommendedName>
        <fullName evidence="3">HTH tetR-type domain-containing protein</fullName>
    </recommendedName>
</protein>
<evidence type="ECO:0008006" key="3">
    <source>
        <dbReference type="Google" id="ProtNLM"/>
    </source>
</evidence>
<gene>
    <name evidence="1" type="ORF">VTAP4600_B1358</name>
</gene>
<dbReference type="OrthoDB" id="6214278at2"/>
<evidence type="ECO:0000313" key="1">
    <source>
        <dbReference type="EMBL" id="SON52969.1"/>
    </source>
</evidence>
<evidence type="ECO:0000313" key="2">
    <source>
        <dbReference type="Proteomes" id="UP000235828"/>
    </source>
</evidence>
<proteinExistence type="predicted"/>
<reference evidence="1 2" key="1">
    <citation type="submission" date="2017-10" db="EMBL/GenBank/DDBJ databases">
        <authorList>
            <person name="Banno H."/>
            <person name="Chua N.-H."/>
        </authorList>
    </citation>
    <scope>NUCLEOTIDE SEQUENCE [LARGE SCALE GENOMIC DNA]</scope>
    <source>
        <strain evidence="1">Vibrio tapetis CECT4600</strain>
    </source>
</reference>
<dbReference type="RefSeq" id="WP_102525085.1">
    <property type="nucleotide sequence ID" value="NZ_LT960612.1"/>
</dbReference>
<organism evidence="1 2">
    <name type="scientific">Vibrio tapetis subsp. tapetis</name>
    <dbReference type="NCBI Taxonomy" id="1671868"/>
    <lineage>
        <taxon>Bacteria</taxon>
        <taxon>Pseudomonadati</taxon>
        <taxon>Pseudomonadota</taxon>
        <taxon>Gammaproteobacteria</taxon>
        <taxon>Vibrionales</taxon>
        <taxon>Vibrionaceae</taxon>
        <taxon>Vibrio</taxon>
    </lineage>
</organism>
<dbReference type="AlphaFoldDB" id="A0A2N8ZM68"/>
<sequence length="154" mass="17704">MARLTHQERDRRFQLYCDHILHLFLTEGWTSVTYTRLAKDLNLTKSTLQGYFPSNKHFSVGVKGKILPIIAKQLDFSCEEALLSSWVSGIQTNFPFRHAVQLMLIEAQKDSASPIAIQGIERFEQTLSQHFPEVHEKLLEQLLGKAVLILLDRN</sequence>
<dbReference type="EMBL" id="LT960612">
    <property type="protein sequence ID" value="SON52969.1"/>
    <property type="molecule type" value="Genomic_DNA"/>
</dbReference>
<dbReference type="Proteomes" id="UP000235828">
    <property type="component" value="Chromosome B"/>
</dbReference>
<dbReference type="SUPFAM" id="SSF46689">
    <property type="entry name" value="Homeodomain-like"/>
    <property type="match status" value="1"/>
</dbReference>